<dbReference type="AlphaFoldDB" id="A0A0E9N871"/>
<dbReference type="EMBL" id="BBWV01000006">
    <property type="protein sequence ID" value="GAO45580.1"/>
    <property type="molecule type" value="Genomic_DNA"/>
</dbReference>
<dbReference type="PANTHER" id="PTHR37302:SF3">
    <property type="entry name" value="DAMAGE-INDUCIBLE PROTEIN DINB"/>
    <property type="match status" value="1"/>
</dbReference>
<dbReference type="OrthoDB" id="9811413at2"/>
<name>A0A0E9N871_9BACT</name>
<feature type="binding site" evidence="3">
    <location>
        <position position="48"/>
    </location>
    <ligand>
        <name>a divalent metal cation</name>
        <dbReference type="ChEBI" id="CHEBI:60240"/>
    </ligand>
</feature>
<dbReference type="SUPFAM" id="SSF109854">
    <property type="entry name" value="DinB/YfiT-like putative metalloenzymes"/>
    <property type="match status" value="1"/>
</dbReference>
<comment type="similarity">
    <text evidence="1">Belongs to the DinB family.</text>
</comment>
<comment type="caution">
    <text evidence="4">The sequence shown here is derived from an EMBL/GenBank/DDBJ whole genome shotgun (WGS) entry which is preliminary data.</text>
</comment>
<dbReference type="STRING" id="1220578.FPE01S_06_00710"/>
<proteinExistence type="inferred from homology"/>
<dbReference type="GO" id="GO:0046872">
    <property type="term" value="F:metal ion binding"/>
    <property type="evidence" value="ECO:0007669"/>
    <property type="project" value="UniProtKB-KW"/>
</dbReference>
<feature type="binding site" evidence="3">
    <location>
        <position position="135"/>
    </location>
    <ligand>
        <name>a divalent metal cation</name>
        <dbReference type="ChEBI" id="CHEBI:60240"/>
    </ligand>
</feature>
<dbReference type="Pfam" id="PF05163">
    <property type="entry name" value="DinB"/>
    <property type="match status" value="1"/>
</dbReference>
<reference evidence="4 5" key="1">
    <citation type="submission" date="2015-04" db="EMBL/GenBank/DDBJ databases">
        <title>Whole genome shotgun sequence of Flavihumibacter petaseus NBRC 106054.</title>
        <authorList>
            <person name="Miyazawa S."/>
            <person name="Hosoyama A."/>
            <person name="Hashimoto M."/>
            <person name="Noguchi M."/>
            <person name="Tsuchikane K."/>
            <person name="Ohji S."/>
            <person name="Yamazoe A."/>
            <person name="Ichikawa N."/>
            <person name="Kimura A."/>
            <person name="Fujita N."/>
        </authorList>
    </citation>
    <scope>NUCLEOTIDE SEQUENCE [LARGE SCALE GENOMIC DNA]</scope>
    <source>
        <strain evidence="4 5">NBRC 106054</strain>
    </source>
</reference>
<evidence type="ECO:0008006" key="6">
    <source>
        <dbReference type="Google" id="ProtNLM"/>
    </source>
</evidence>
<gene>
    <name evidence="4" type="ORF">FPE01S_06_00710</name>
</gene>
<feature type="binding site" evidence="3">
    <location>
        <position position="131"/>
    </location>
    <ligand>
        <name>a divalent metal cation</name>
        <dbReference type="ChEBI" id="CHEBI:60240"/>
    </ligand>
</feature>
<evidence type="ECO:0000256" key="3">
    <source>
        <dbReference type="PIRSR" id="PIRSR607837-1"/>
    </source>
</evidence>
<dbReference type="InterPro" id="IPR034660">
    <property type="entry name" value="DinB/YfiT-like"/>
</dbReference>
<dbReference type="PANTHER" id="PTHR37302">
    <property type="entry name" value="SLR1116 PROTEIN"/>
    <property type="match status" value="1"/>
</dbReference>
<evidence type="ECO:0000256" key="1">
    <source>
        <dbReference type="ARBA" id="ARBA00008635"/>
    </source>
</evidence>
<evidence type="ECO:0000313" key="4">
    <source>
        <dbReference type="EMBL" id="GAO45580.1"/>
    </source>
</evidence>
<organism evidence="4 5">
    <name type="scientific">Flavihumibacter petaseus NBRC 106054</name>
    <dbReference type="NCBI Taxonomy" id="1220578"/>
    <lineage>
        <taxon>Bacteria</taxon>
        <taxon>Pseudomonadati</taxon>
        <taxon>Bacteroidota</taxon>
        <taxon>Chitinophagia</taxon>
        <taxon>Chitinophagales</taxon>
        <taxon>Chitinophagaceae</taxon>
        <taxon>Flavihumibacter</taxon>
    </lineage>
</organism>
<protein>
    <recommendedName>
        <fullName evidence="6">DinB family protein</fullName>
    </recommendedName>
</protein>
<accession>A0A0E9N871</accession>
<dbReference type="InterPro" id="IPR007837">
    <property type="entry name" value="DinB"/>
</dbReference>
<dbReference type="RefSeq" id="WP_046371586.1">
    <property type="nucleotide sequence ID" value="NZ_BBWV01000006.1"/>
</dbReference>
<keyword evidence="2 3" id="KW-0479">Metal-binding</keyword>
<evidence type="ECO:0000313" key="5">
    <source>
        <dbReference type="Proteomes" id="UP000033121"/>
    </source>
</evidence>
<dbReference type="Proteomes" id="UP000033121">
    <property type="component" value="Unassembled WGS sequence"/>
</dbReference>
<keyword evidence="5" id="KW-1185">Reference proteome</keyword>
<dbReference type="Gene3D" id="1.20.120.450">
    <property type="entry name" value="dinb family like domain"/>
    <property type="match status" value="1"/>
</dbReference>
<evidence type="ECO:0000256" key="2">
    <source>
        <dbReference type="ARBA" id="ARBA00022723"/>
    </source>
</evidence>
<sequence length="166" mass="19400">MKQLLQPYADYHLAVNQLIGNRILELPAEQWTTPVPGSFPSLHKTLQHMWDADTLWYQRVHGQYPPDPPSGWFTGDTPELVRQLLEQDQAWITWLDDLPSEQLPASFSYYNLKGEQFSQPLFEVLLHLFNHGTYHRGQLVTMLRSLGVNNIPSTDFVHWARVRRIH</sequence>